<organism evidence="3 4">
    <name type="scientific">Pestalotiopsis fici (strain W106-1 / CGMCC3.15140)</name>
    <dbReference type="NCBI Taxonomy" id="1229662"/>
    <lineage>
        <taxon>Eukaryota</taxon>
        <taxon>Fungi</taxon>
        <taxon>Dikarya</taxon>
        <taxon>Ascomycota</taxon>
        <taxon>Pezizomycotina</taxon>
        <taxon>Sordariomycetes</taxon>
        <taxon>Xylariomycetidae</taxon>
        <taxon>Amphisphaeriales</taxon>
        <taxon>Sporocadaceae</taxon>
        <taxon>Pestalotiopsis</taxon>
    </lineage>
</organism>
<dbReference type="eggNOG" id="KOG1515">
    <property type="taxonomic scope" value="Eukaryota"/>
</dbReference>
<dbReference type="GeneID" id="19273694"/>
<keyword evidence="4" id="KW-1185">Reference proteome</keyword>
<dbReference type="AlphaFoldDB" id="W3WY78"/>
<dbReference type="OrthoDB" id="408631at2759"/>
<dbReference type="InterPro" id="IPR050300">
    <property type="entry name" value="GDXG_lipolytic_enzyme"/>
</dbReference>
<dbReference type="PANTHER" id="PTHR48081">
    <property type="entry name" value="AB HYDROLASE SUPERFAMILY PROTEIN C4A8.06C"/>
    <property type="match status" value="1"/>
</dbReference>
<dbReference type="Gene3D" id="3.40.50.1820">
    <property type="entry name" value="alpha/beta hydrolase"/>
    <property type="match status" value="1"/>
</dbReference>
<evidence type="ECO:0000259" key="2">
    <source>
        <dbReference type="Pfam" id="PF07859"/>
    </source>
</evidence>
<dbReference type="EMBL" id="KI912114">
    <property type="protein sequence ID" value="ETS78828.1"/>
    <property type="molecule type" value="Genomic_DNA"/>
</dbReference>
<dbReference type="InParanoid" id="W3WY78"/>
<dbReference type="OMA" id="VCYPAGY"/>
<feature type="domain" description="Alpha/beta hydrolase fold-3" evidence="2">
    <location>
        <begin position="89"/>
        <end position="275"/>
    </location>
</feature>
<dbReference type="PANTHER" id="PTHR48081:SF8">
    <property type="entry name" value="ALPHA_BETA HYDROLASE FOLD-3 DOMAIN-CONTAINING PROTEIN-RELATED"/>
    <property type="match status" value="1"/>
</dbReference>
<sequence>MVRPPFVHPDYWALLGGKAPTPAPPATDLFTIRASINAATQAASNALPSPAGMTTSVSVVTSTDGTEFNVTRFVPLSVQKSSETAQRAVIYGFGGGLIAGSVNISFNVIANFAERTATQVFAPDYRLAPEHPYPAPLQDIYSTITWLQAHAGDFNVDPARIVAFGQSAGGNLMASAALKARDEGLTPPLTALVLAYLGDSNGTEGQGTSNKVRKAAAPYTAAPGRAEDLHGLPPTHLGVGGLDLFRDANIRFAEKLSTHAVKVQFKIFPGVPHGFDGHPAFTLRTELWSNEARFIHRL</sequence>
<dbReference type="InterPro" id="IPR013094">
    <property type="entry name" value="AB_hydrolase_3"/>
</dbReference>
<proteinExistence type="predicted"/>
<gene>
    <name evidence="3" type="ORF">PFICI_08681</name>
</gene>
<accession>W3WY78</accession>
<dbReference type="Pfam" id="PF07859">
    <property type="entry name" value="Abhydrolase_3"/>
    <property type="match status" value="1"/>
</dbReference>
<dbReference type="STRING" id="1229662.W3WY78"/>
<dbReference type="SUPFAM" id="SSF53474">
    <property type="entry name" value="alpha/beta-Hydrolases"/>
    <property type="match status" value="1"/>
</dbReference>
<dbReference type="InterPro" id="IPR029058">
    <property type="entry name" value="AB_hydrolase_fold"/>
</dbReference>
<dbReference type="HOGENOM" id="CLU_012494_6_1_1"/>
<dbReference type="KEGG" id="pfy:PFICI_08681"/>
<evidence type="ECO:0000256" key="1">
    <source>
        <dbReference type="ARBA" id="ARBA00022801"/>
    </source>
</evidence>
<name>W3WY78_PESFW</name>
<dbReference type="RefSeq" id="XP_007835453.1">
    <property type="nucleotide sequence ID" value="XM_007837262.1"/>
</dbReference>
<dbReference type="GO" id="GO:0016787">
    <property type="term" value="F:hydrolase activity"/>
    <property type="evidence" value="ECO:0007669"/>
    <property type="project" value="UniProtKB-KW"/>
</dbReference>
<reference evidence="4" key="1">
    <citation type="journal article" date="2015" name="BMC Genomics">
        <title>Genomic and transcriptomic analysis of the endophytic fungus Pestalotiopsis fici reveals its lifestyle and high potential for synthesis of natural products.</title>
        <authorList>
            <person name="Wang X."/>
            <person name="Zhang X."/>
            <person name="Liu L."/>
            <person name="Xiang M."/>
            <person name="Wang W."/>
            <person name="Sun X."/>
            <person name="Che Y."/>
            <person name="Guo L."/>
            <person name="Liu G."/>
            <person name="Guo L."/>
            <person name="Wang C."/>
            <person name="Yin W.B."/>
            <person name="Stadler M."/>
            <person name="Zhang X."/>
            <person name="Liu X."/>
        </authorList>
    </citation>
    <scope>NUCLEOTIDE SEQUENCE [LARGE SCALE GENOMIC DNA]</scope>
    <source>
        <strain evidence="4">W106-1 / CGMCC3.15140</strain>
    </source>
</reference>
<protein>
    <recommendedName>
        <fullName evidence="2">Alpha/beta hydrolase fold-3 domain-containing protein</fullName>
    </recommendedName>
</protein>
<dbReference type="Proteomes" id="UP000030651">
    <property type="component" value="Unassembled WGS sequence"/>
</dbReference>
<keyword evidence="1" id="KW-0378">Hydrolase</keyword>
<evidence type="ECO:0000313" key="4">
    <source>
        <dbReference type="Proteomes" id="UP000030651"/>
    </source>
</evidence>
<evidence type="ECO:0000313" key="3">
    <source>
        <dbReference type="EMBL" id="ETS78828.1"/>
    </source>
</evidence>